<protein>
    <submittedName>
        <fullName evidence="2">WGR domain-containing protein</fullName>
    </submittedName>
</protein>
<evidence type="ECO:0000259" key="1">
    <source>
        <dbReference type="Pfam" id="PF05406"/>
    </source>
</evidence>
<evidence type="ECO:0000313" key="2">
    <source>
        <dbReference type="EMBL" id="MFD1534888.1"/>
    </source>
</evidence>
<evidence type="ECO:0000313" key="3">
    <source>
        <dbReference type="Proteomes" id="UP001597145"/>
    </source>
</evidence>
<gene>
    <name evidence="2" type="ORF">ACFSCY_36295</name>
</gene>
<dbReference type="InterPro" id="IPR008893">
    <property type="entry name" value="WGR_domain"/>
</dbReference>
<comment type="caution">
    <text evidence="2">The sequence shown here is derived from an EMBL/GenBank/DDBJ whole genome shotgun (WGS) entry which is preliminary data.</text>
</comment>
<name>A0ABW4FWF1_9PSEU</name>
<sequence length="88" mass="9407">MPPETRPVLRAADALAGRLTYADLIIAAAGDAPTNSAPVRGFEYVAQGSEKFWEIGLDEATITVRFGRIGTNGATQTKDLGTEGRARW</sequence>
<accession>A0ABW4FWF1</accession>
<dbReference type="EMBL" id="JBHUCP010000047">
    <property type="protein sequence ID" value="MFD1534888.1"/>
    <property type="molecule type" value="Genomic_DNA"/>
</dbReference>
<dbReference type="Pfam" id="PF05406">
    <property type="entry name" value="WGR"/>
    <property type="match status" value="1"/>
</dbReference>
<dbReference type="InterPro" id="IPR049809">
    <property type="entry name" value="YehF/YfeS-like_WGR"/>
</dbReference>
<proteinExistence type="predicted"/>
<dbReference type="Proteomes" id="UP001597145">
    <property type="component" value="Unassembled WGS sequence"/>
</dbReference>
<dbReference type="RefSeq" id="WP_343982796.1">
    <property type="nucleotide sequence ID" value="NZ_BAAAJG010000015.1"/>
</dbReference>
<organism evidence="2 3">
    <name type="scientific">Pseudonocardia aurantiaca</name>
    <dbReference type="NCBI Taxonomy" id="75290"/>
    <lineage>
        <taxon>Bacteria</taxon>
        <taxon>Bacillati</taxon>
        <taxon>Actinomycetota</taxon>
        <taxon>Actinomycetes</taxon>
        <taxon>Pseudonocardiales</taxon>
        <taxon>Pseudonocardiaceae</taxon>
        <taxon>Pseudonocardia</taxon>
    </lineage>
</organism>
<feature type="domain" description="WGR" evidence="1">
    <location>
        <begin position="45"/>
        <end position="86"/>
    </location>
</feature>
<dbReference type="CDD" id="cd07996">
    <property type="entry name" value="WGR_MMR_like"/>
    <property type="match status" value="1"/>
</dbReference>
<dbReference type="Gene3D" id="2.20.140.10">
    <property type="entry name" value="WGR domain"/>
    <property type="match status" value="1"/>
</dbReference>
<keyword evidence="3" id="KW-1185">Reference proteome</keyword>
<reference evidence="3" key="1">
    <citation type="journal article" date="2019" name="Int. J. Syst. Evol. Microbiol.">
        <title>The Global Catalogue of Microorganisms (GCM) 10K type strain sequencing project: providing services to taxonomists for standard genome sequencing and annotation.</title>
        <authorList>
            <consortium name="The Broad Institute Genomics Platform"/>
            <consortium name="The Broad Institute Genome Sequencing Center for Infectious Disease"/>
            <person name="Wu L."/>
            <person name="Ma J."/>
        </authorList>
    </citation>
    <scope>NUCLEOTIDE SEQUENCE [LARGE SCALE GENOMIC DNA]</scope>
    <source>
        <strain evidence="3">JCM 12165</strain>
    </source>
</reference>